<evidence type="ECO:0000313" key="3">
    <source>
        <dbReference type="Proteomes" id="UP000000753"/>
    </source>
</evidence>
<keyword evidence="3" id="KW-1185">Reference proteome</keyword>
<keyword evidence="1" id="KW-0175">Coiled coil</keyword>
<evidence type="ECO:0000313" key="2">
    <source>
        <dbReference type="EMBL" id="ACJ29883.1"/>
    </source>
</evidence>
<evidence type="ECO:0000256" key="1">
    <source>
        <dbReference type="SAM" id="Coils"/>
    </source>
</evidence>
<feature type="coiled-coil region" evidence="1">
    <location>
        <begin position="41"/>
        <end position="68"/>
    </location>
</feature>
<dbReference type="AlphaFoldDB" id="B8CQ20"/>
<dbReference type="KEGG" id="swp:swp_3175"/>
<name>B8CQ20_SHEPW</name>
<reference evidence="2 3" key="1">
    <citation type="journal article" date="2008" name="PLoS ONE">
        <title>Environmental adaptation: genomic analysis of the piezotolerant and psychrotolerant deep-sea iron reducing bacterium Shewanella piezotolerans WP3.</title>
        <authorList>
            <person name="Wang F."/>
            <person name="Wang J."/>
            <person name="Jian H."/>
            <person name="Zhang B."/>
            <person name="Li S."/>
            <person name="Wang F."/>
            <person name="Zeng X."/>
            <person name="Gao L."/>
            <person name="Bartlett D.H."/>
            <person name="Yu J."/>
            <person name="Hu S."/>
            <person name="Xiao X."/>
        </authorList>
    </citation>
    <scope>NUCLEOTIDE SEQUENCE [LARGE SCALE GENOMIC DNA]</scope>
    <source>
        <strain evidence="3">WP3 / JCM 13877</strain>
    </source>
</reference>
<dbReference type="OrthoDB" id="6265985at2"/>
<accession>B8CQ20</accession>
<dbReference type="EMBL" id="CP000472">
    <property type="protein sequence ID" value="ACJ29883.1"/>
    <property type="molecule type" value="Genomic_DNA"/>
</dbReference>
<dbReference type="Proteomes" id="UP000000753">
    <property type="component" value="Chromosome"/>
</dbReference>
<organism evidence="2 3">
    <name type="scientific">Shewanella piezotolerans (strain WP3 / JCM 13877)</name>
    <dbReference type="NCBI Taxonomy" id="225849"/>
    <lineage>
        <taxon>Bacteria</taxon>
        <taxon>Pseudomonadati</taxon>
        <taxon>Pseudomonadota</taxon>
        <taxon>Gammaproteobacteria</taxon>
        <taxon>Alteromonadales</taxon>
        <taxon>Shewanellaceae</taxon>
        <taxon>Shewanella</taxon>
    </lineage>
</organism>
<gene>
    <name evidence="2" type="ordered locus">swp_3175</name>
</gene>
<protein>
    <submittedName>
        <fullName evidence="2">Uncharacterized protein</fullName>
    </submittedName>
</protein>
<sequence length="140" mass="16029">MKLKQQSHQQKYQSKLAKSQRKLRFYSSLTATNCIERAFSLNKRQQKIEKYQLKILKYQAKLASHNNVTSHPIAYKRLHSANDNGAFTSLRLINKLSLNSASIHRPYKATPCKSCPALRGKACLCALKQQQRLQALKVSL</sequence>
<dbReference type="STRING" id="225849.swp_3175"/>
<proteinExistence type="predicted"/>
<dbReference type="eggNOG" id="ENOG5031GRS">
    <property type="taxonomic scope" value="Bacteria"/>
</dbReference>
<dbReference type="HOGENOM" id="CLU_1905324_0_0_6"/>
<dbReference type="RefSeq" id="WP_020913234.1">
    <property type="nucleotide sequence ID" value="NC_011566.1"/>
</dbReference>